<sequence length="218" mass="25156">MSNDIKQIIKECTTFQRNNKCITKFHPAQVSNVTQIFTRISIDLLLGLDETEEGYIGILDWTSEDTDLNAILNRANEIKELFEYTHPKALETIGKNQEKQIVTQNRSQNTSFDIIPIGKTVYLKCEGLLSKLEPRFKGPYKVIEFIKRGNYKVKNALDESLPESFPRHKLKVIENDKTLPEESAEIEKILKQKDKGNEKFTWLNGKIFQLLNVHGCLK</sequence>
<proteinExistence type="predicted"/>
<feature type="non-terminal residue" evidence="1">
    <location>
        <position position="1"/>
    </location>
</feature>
<comment type="caution">
    <text evidence="1">The sequence shown here is derived from an EMBL/GenBank/DDBJ whole genome shotgun (WGS) entry which is preliminary data.</text>
</comment>
<protein>
    <submittedName>
        <fullName evidence="1">Uncharacterized protein</fullName>
    </submittedName>
</protein>
<keyword evidence="2" id="KW-1185">Reference proteome</keyword>
<reference evidence="1" key="1">
    <citation type="submission" date="2021-02" db="EMBL/GenBank/DDBJ databases">
        <authorList>
            <person name="Nowell W R."/>
        </authorList>
    </citation>
    <scope>NUCLEOTIDE SEQUENCE</scope>
    <source>
        <strain evidence="1">Ploen Becks lab</strain>
    </source>
</reference>
<accession>A0A814S279</accession>
<gene>
    <name evidence="1" type="ORF">OXX778_LOCUS22921</name>
</gene>
<dbReference type="AlphaFoldDB" id="A0A814S279"/>
<organism evidence="1 2">
    <name type="scientific">Brachionus calyciflorus</name>
    <dbReference type="NCBI Taxonomy" id="104777"/>
    <lineage>
        <taxon>Eukaryota</taxon>
        <taxon>Metazoa</taxon>
        <taxon>Spiralia</taxon>
        <taxon>Gnathifera</taxon>
        <taxon>Rotifera</taxon>
        <taxon>Eurotatoria</taxon>
        <taxon>Monogononta</taxon>
        <taxon>Pseudotrocha</taxon>
        <taxon>Ploima</taxon>
        <taxon>Brachionidae</taxon>
        <taxon>Brachionus</taxon>
    </lineage>
</organism>
<evidence type="ECO:0000313" key="2">
    <source>
        <dbReference type="Proteomes" id="UP000663879"/>
    </source>
</evidence>
<dbReference type="Proteomes" id="UP000663879">
    <property type="component" value="Unassembled WGS sequence"/>
</dbReference>
<name>A0A814S279_9BILA</name>
<evidence type="ECO:0000313" key="1">
    <source>
        <dbReference type="EMBL" id="CAF1141669.1"/>
    </source>
</evidence>
<dbReference type="EMBL" id="CAJNOC010010628">
    <property type="protein sequence ID" value="CAF1141669.1"/>
    <property type="molecule type" value="Genomic_DNA"/>
</dbReference>